<dbReference type="Pfam" id="PF00724">
    <property type="entry name" value="Oxidored_FMN"/>
    <property type="match status" value="1"/>
</dbReference>
<proteinExistence type="predicted"/>
<dbReference type="SUPFAM" id="SSF51395">
    <property type="entry name" value="FMN-linked oxidoreductases"/>
    <property type="match status" value="1"/>
</dbReference>
<evidence type="ECO:0000313" key="4">
    <source>
        <dbReference type="EMBL" id="MRI86225.1"/>
    </source>
</evidence>
<dbReference type="InterPro" id="IPR013785">
    <property type="entry name" value="Aldolase_TIM"/>
</dbReference>
<evidence type="ECO:0000256" key="2">
    <source>
        <dbReference type="ARBA" id="ARBA00023002"/>
    </source>
</evidence>
<feature type="domain" description="NADH:flavin oxidoreductase/NADH oxidase N-terminal" evidence="3">
    <location>
        <begin position="15"/>
        <end position="335"/>
    </location>
</feature>
<dbReference type="RefSeq" id="WP_153863931.1">
    <property type="nucleotide sequence ID" value="NZ_WJQS01000010.1"/>
</dbReference>
<evidence type="ECO:0000313" key="5">
    <source>
        <dbReference type="Proteomes" id="UP000430975"/>
    </source>
</evidence>
<evidence type="ECO:0000259" key="3">
    <source>
        <dbReference type="Pfam" id="PF00724"/>
    </source>
</evidence>
<dbReference type="InterPro" id="IPR051799">
    <property type="entry name" value="NADH_flavin_oxidoreductase"/>
</dbReference>
<keyword evidence="2" id="KW-0560">Oxidoreductase</keyword>
<dbReference type="AlphaFoldDB" id="A0A6I2GRX3"/>
<dbReference type="EMBL" id="WJQS01000010">
    <property type="protein sequence ID" value="MRI86225.1"/>
    <property type="molecule type" value="Genomic_DNA"/>
</dbReference>
<keyword evidence="5" id="KW-1185">Reference proteome</keyword>
<comment type="caution">
    <text evidence="4">The sequence shown here is derived from an EMBL/GenBank/DDBJ whole genome shotgun (WGS) entry which is preliminary data.</text>
</comment>
<dbReference type="PANTHER" id="PTHR43656">
    <property type="entry name" value="BINDING OXIDOREDUCTASE, PUTATIVE (AFU_ORTHOLOGUE AFUA_2G08260)-RELATED"/>
    <property type="match status" value="1"/>
</dbReference>
<protein>
    <submittedName>
        <fullName evidence="4">NADH-dependent oxidoreductase</fullName>
    </submittedName>
</protein>
<dbReference type="GO" id="GO:0016491">
    <property type="term" value="F:oxidoreductase activity"/>
    <property type="evidence" value="ECO:0007669"/>
    <property type="project" value="UniProtKB-KW"/>
</dbReference>
<keyword evidence="1" id="KW-0285">Flavoprotein</keyword>
<name>A0A6I2GRX3_9LACT</name>
<gene>
    <name evidence="4" type="ORF">GIY09_10245</name>
</gene>
<dbReference type="Gene3D" id="3.20.20.70">
    <property type="entry name" value="Aldolase class I"/>
    <property type="match status" value="1"/>
</dbReference>
<dbReference type="InterPro" id="IPR001155">
    <property type="entry name" value="OxRdtase_FMN_N"/>
</dbReference>
<reference evidence="4 5" key="1">
    <citation type="submission" date="2019-11" db="EMBL/GenBank/DDBJ databases">
        <title>Characterisation of Fundicoccus ignavus gen. nov. sp. nov., a novel genus of the family Aerococcaceae isolated from bulk tank milk.</title>
        <authorList>
            <person name="Siebert A."/>
            <person name="Huptas C."/>
            <person name="Wenning M."/>
            <person name="Scherer S."/>
            <person name="Doll E.V."/>
        </authorList>
    </citation>
    <scope>NUCLEOTIDE SEQUENCE [LARGE SCALE GENOMIC DNA]</scope>
    <source>
        <strain evidence="4 5">WS4759</strain>
    </source>
</reference>
<dbReference type="Proteomes" id="UP000430975">
    <property type="component" value="Unassembled WGS sequence"/>
</dbReference>
<accession>A0A6I2GRX3</accession>
<evidence type="ECO:0000256" key="1">
    <source>
        <dbReference type="ARBA" id="ARBA00022630"/>
    </source>
</evidence>
<organism evidence="4 5">
    <name type="scientific">Fundicoccus ignavus</name>
    <dbReference type="NCBI Taxonomy" id="2664442"/>
    <lineage>
        <taxon>Bacteria</taxon>
        <taxon>Bacillati</taxon>
        <taxon>Bacillota</taxon>
        <taxon>Bacilli</taxon>
        <taxon>Lactobacillales</taxon>
        <taxon>Aerococcaceae</taxon>
        <taxon>Fundicoccus</taxon>
    </lineage>
</organism>
<sequence>MKILEDFHLRHGAVLAGRVVQSPMVTRGSTEEGFVTEENIAYYDARSKVAAAIITEASSVSEHGLAFPNGLSFASDEHIEGLTKLAKAIKQNGAKAIAQLHHGGRESRVTLEREGTTYAPSQVNFSFLDHEPTEMTEEQIQSVIIEFGEATRRAIESGFDGVEIHGANHYLLQQFFSAFSNRREDDWGGSLEKRMAFPLAVVAEVKRVIVEANAPADFILGYRISPEEIHGDNIGYSFRESLKLAKELSKYELDYLHISLRGGYASTPIDESEQTSLAELFKEAIGPETALITVSEVFDLNSAEDALNYGDLVAIARAALIEPEFLEKIRQGKAEQIAQAISPQRMPIVKWPNGLIEWLTGENTLPDVPGIETIKK</sequence>
<dbReference type="GO" id="GO:0010181">
    <property type="term" value="F:FMN binding"/>
    <property type="evidence" value="ECO:0007669"/>
    <property type="project" value="InterPro"/>
</dbReference>
<dbReference type="PANTHER" id="PTHR43656:SF2">
    <property type="entry name" value="BINDING OXIDOREDUCTASE, PUTATIVE (AFU_ORTHOLOGUE AFUA_2G08260)-RELATED"/>
    <property type="match status" value="1"/>
</dbReference>